<dbReference type="PANTHER" id="PTHR42916:SF1">
    <property type="entry name" value="PROTEIN PHYLLO, CHLOROPLASTIC"/>
    <property type="match status" value="1"/>
</dbReference>
<keyword evidence="5 6" id="KW-0464">Manganese</keyword>
<keyword evidence="6" id="KW-0474">Menaquinone biosynthesis</keyword>
<dbReference type="CDD" id="cd02009">
    <property type="entry name" value="TPP_SHCHC_synthase"/>
    <property type="match status" value="1"/>
</dbReference>
<comment type="pathway">
    <text evidence="6">Quinol/quinone metabolism; 1,4-dihydroxy-2-naphthoate biosynthesis; 1,4-dihydroxy-2-naphthoate from chorismate: step 2/7.</text>
</comment>
<comment type="catalytic activity">
    <reaction evidence="6">
        <text>isochorismate + 2-oxoglutarate + H(+) = 5-enolpyruvoyl-6-hydroxy-2-succinyl-cyclohex-3-ene-1-carboxylate + CO2</text>
        <dbReference type="Rhea" id="RHEA:25593"/>
        <dbReference type="ChEBI" id="CHEBI:15378"/>
        <dbReference type="ChEBI" id="CHEBI:16526"/>
        <dbReference type="ChEBI" id="CHEBI:16810"/>
        <dbReference type="ChEBI" id="CHEBI:29780"/>
        <dbReference type="ChEBI" id="CHEBI:58818"/>
        <dbReference type="EC" id="2.2.1.9"/>
    </reaction>
</comment>
<dbReference type="Gene3D" id="3.40.50.1220">
    <property type="entry name" value="TPP-binding domain"/>
    <property type="match status" value="1"/>
</dbReference>
<comment type="caution">
    <text evidence="10">The sequence shown here is derived from an EMBL/GenBank/DDBJ whole genome shotgun (WGS) entry which is preliminary data.</text>
</comment>
<evidence type="ECO:0000256" key="4">
    <source>
        <dbReference type="ARBA" id="ARBA00023052"/>
    </source>
</evidence>
<evidence type="ECO:0000256" key="1">
    <source>
        <dbReference type="ARBA" id="ARBA00022679"/>
    </source>
</evidence>
<dbReference type="EC" id="2.2.1.9" evidence="6"/>
<evidence type="ECO:0000259" key="9">
    <source>
        <dbReference type="Pfam" id="PF16582"/>
    </source>
</evidence>
<dbReference type="Proteomes" id="UP001597361">
    <property type="component" value="Unassembled WGS sequence"/>
</dbReference>
<dbReference type="EMBL" id="JBHUHR010000048">
    <property type="protein sequence ID" value="MFD2037415.1"/>
    <property type="molecule type" value="Genomic_DNA"/>
</dbReference>
<dbReference type="NCBIfam" id="TIGR00173">
    <property type="entry name" value="menD"/>
    <property type="match status" value="1"/>
</dbReference>
<evidence type="ECO:0000256" key="3">
    <source>
        <dbReference type="ARBA" id="ARBA00022842"/>
    </source>
</evidence>
<keyword evidence="3 6" id="KW-0460">Magnesium</keyword>
<dbReference type="CDD" id="cd07037">
    <property type="entry name" value="TPP_PYR_MenD"/>
    <property type="match status" value="1"/>
</dbReference>
<dbReference type="Pfam" id="PF02776">
    <property type="entry name" value="TPP_enzyme_N"/>
    <property type="match status" value="1"/>
</dbReference>
<evidence type="ECO:0000256" key="2">
    <source>
        <dbReference type="ARBA" id="ARBA00022723"/>
    </source>
</evidence>
<dbReference type="InterPro" id="IPR012001">
    <property type="entry name" value="Thiamin_PyroP_enz_TPP-bd_dom"/>
</dbReference>
<comment type="pathway">
    <text evidence="6">Quinol/quinone metabolism; menaquinone biosynthesis.</text>
</comment>
<comment type="similarity">
    <text evidence="6">Belongs to the TPP enzyme family. MenD subfamily.</text>
</comment>
<dbReference type="RefSeq" id="WP_376889269.1">
    <property type="nucleotide sequence ID" value="NZ_JBHUHR010000048.1"/>
</dbReference>
<dbReference type="InterPro" id="IPR029061">
    <property type="entry name" value="THDP-binding"/>
</dbReference>
<dbReference type="InterPro" id="IPR011766">
    <property type="entry name" value="TPP_enzyme_TPP-bd"/>
</dbReference>
<evidence type="ECO:0000313" key="11">
    <source>
        <dbReference type="Proteomes" id="UP001597361"/>
    </source>
</evidence>
<comment type="function">
    <text evidence="6">Catalyzes the thiamine diphosphate-dependent decarboxylation of 2-oxoglutarate and the subsequent addition of the resulting succinic semialdehyde-thiamine pyrophosphate anion to isochorismate to yield 2-succinyl-5-enolpyruvyl-6-hydroxy-3-cyclohexene-1-carboxylate (SEPHCHC).</text>
</comment>
<organism evidence="10 11">
    <name type="scientific">Belliella marina</name>
    <dbReference type="NCBI Taxonomy" id="1644146"/>
    <lineage>
        <taxon>Bacteria</taxon>
        <taxon>Pseudomonadati</taxon>
        <taxon>Bacteroidota</taxon>
        <taxon>Cytophagia</taxon>
        <taxon>Cytophagales</taxon>
        <taxon>Cyclobacteriaceae</taxon>
        <taxon>Belliella</taxon>
    </lineage>
</organism>
<keyword evidence="4 6" id="KW-0786">Thiamine pyrophosphate</keyword>
<comment type="cofactor">
    <cofactor evidence="6">
        <name>thiamine diphosphate</name>
        <dbReference type="ChEBI" id="CHEBI:58937"/>
    </cofactor>
    <text evidence="6">Binds 1 thiamine pyrophosphate per subunit.</text>
</comment>
<comment type="subunit">
    <text evidence="6">Homodimer.</text>
</comment>
<name>A0ABW4VV12_9BACT</name>
<protein>
    <recommendedName>
        <fullName evidence="6">2-succinyl-5-enolpyruvyl-6-hydroxy-3-cyclohexene-1-carboxylate synthase</fullName>
        <shortName evidence="6">SEPHCHC synthase</shortName>
        <ecNumber evidence="6">2.2.1.9</ecNumber>
    </recommendedName>
    <alternativeName>
        <fullName evidence="6">Menaquinone biosynthesis protein MenD</fullName>
    </alternativeName>
</protein>
<keyword evidence="11" id="KW-1185">Reference proteome</keyword>
<keyword evidence="1 6" id="KW-0808">Transferase</keyword>
<dbReference type="PANTHER" id="PTHR42916">
    <property type="entry name" value="2-SUCCINYL-5-ENOLPYRUVYL-6-HYDROXY-3-CYCLOHEXENE-1-CARBOXYLATE SYNTHASE"/>
    <property type="match status" value="1"/>
</dbReference>
<evidence type="ECO:0000256" key="5">
    <source>
        <dbReference type="ARBA" id="ARBA00023211"/>
    </source>
</evidence>
<gene>
    <name evidence="6 10" type="primary">menD</name>
    <name evidence="10" type="ORF">ACFSKL_21640</name>
</gene>
<evidence type="ECO:0000259" key="7">
    <source>
        <dbReference type="Pfam" id="PF02775"/>
    </source>
</evidence>
<feature type="domain" description="Menaquinone biosynthesis protein MenD middle" evidence="9">
    <location>
        <begin position="234"/>
        <end position="388"/>
    </location>
</feature>
<dbReference type="PIRSF" id="PIRSF004983">
    <property type="entry name" value="MenD"/>
    <property type="match status" value="1"/>
</dbReference>
<dbReference type="InterPro" id="IPR032264">
    <property type="entry name" value="MenD_middle"/>
</dbReference>
<dbReference type="GO" id="GO:0070204">
    <property type="term" value="F:2-succinyl-5-enolpyruvyl-6-hydroxy-3-cyclohexene-1-carboxylic-acid synthase activity"/>
    <property type="evidence" value="ECO:0007669"/>
    <property type="project" value="UniProtKB-EC"/>
</dbReference>
<sequence length="559" mass="62786">MILQPILNLVSICSQKGVNNAVLSPGSRCAPITLAFVRHPKIHSRTISDERSAAFIALGMAQQLEKPVVLVCTSGSAAYNYAPAIAEAFFQQIPLIVITADRPPEWIDQWDGQTIRQEGIYGQHVKGSFTFPDDYNHDDKVWHANRIANEAINLAQQFPAGPVHINIPLREPFYPEDGEVFSFDTKVKQIEAIFSESMISSEVKEKLKSKLSGFNKILIVPGQQRPNEKIQKTLDRIASLDKAVVVTDTISNLQSEESVNFHDHFVGNKLFQEDLKPDLIISFGKSIISKSLKLFLRNSDAEHWHIQHGGYTPDTYQSLTNTISCQALSFLNFLDENITANQFYSALWKQLDQKVKNSLPALLSDAEFGEYKAIATCLKVIPDHSKLHLANSMAIRYVNLLGIRKQELICNRGTSGIDGSNSTAVGCTFTTKDPVTLITGDLAFFYDRNAFWHNYTMPNLRIILLNNHAGGIFRLIDGPAKQPELEEFFETKQNLTALNLCKDFGFEYHSVSGESDLASVLEKFYHKSLTPKVIEIKTESIRNADILKQIKQKINERID</sequence>
<keyword evidence="2 6" id="KW-0479">Metal-binding</keyword>
<dbReference type="HAMAP" id="MF_01659">
    <property type="entry name" value="MenD"/>
    <property type="match status" value="1"/>
</dbReference>
<feature type="domain" description="Thiamine pyrophosphate enzyme N-terminal TPP-binding" evidence="8">
    <location>
        <begin position="9"/>
        <end position="114"/>
    </location>
</feature>
<feature type="domain" description="Thiamine pyrophosphate enzyme TPP-binding" evidence="7">
    <location>
        <begin position="408"/>
        <end position="536"/>
    </location>
</feature>
<evidence type="ECO:0000259" key="8">
    <source>
        <dbReference type="Pfam" id="PF02776"/>
    </source>
</evidence>
<comment type="cofactor">
    <cofactor evidence="6">
        <name>Mg(2+)</name>
        <dbReference type="ChEBI" id="CHEBI:18420"/>
    </cofactor>
    <cofactor evidence="6">
        <name>Mn(2+)</name>
        <dbReference type="ChEBI" id="CHEBI:29035"/>
    </cofactor>
</comment>
<reference evidence="11" key="1">
    <citation type="journal article" date="2019" name="Int. J. Syst. Evol. Microbiol.">
        <title>The Global Catalogue of Microorganisms (GCM) 10K type strain sequencing project: providing services to taxonomists for standard genome sequencing and annotation.</title>
        <authorList>
            <consortium name="The Broad Institute Genomics Platform"/>
            <consortium name="The Broad Institute Genome Sequencing Center for Infectious Disease"/>
            <person name="Wu L."/>
            <person name="Ma J."/>
        </authorList>
    </citation>
    <scope>NUCLEOTIDE SEQUENCE [LARGE SCALE GENOMIC DNA]</scope>
    <source>
        <strain evidence="11">CGMCC 1.15180</strain>
    </source>
</reference>
<dbReference type="Gene3D" id="3.40.50.970">
    <property type="match status" value="2"/>
</dbReference>
<accession>A0ABW4VV12</accession>
<dbReference type="SUPFAM" id="SSF52518">
    <property type="entry name" value="Thiamin diphosphate-binding fold (THDP-binding)"/>
    <property type="match status" value="2"/>
</dbReference>
<dbReference type="Pfam" id="PF16582">
    <property type="entry name" value="TPP_enzyme_M_2"/>
    <property type="match status" value="1"/>
</dbReference>
<dbReference type="InterPro" id="IPR004433">
    <property type="entry name" value="MenaQ_synth_MenD"/>
</dbReference>
<proteinExistence type="inferred from homology"/>
<dbReference type="Pfam" id="PF02775">
    <property type="entry name" value="TPP_enzyme_C"/>
    <property type="match status" value="1"/>
</dbReference>
<evidence type="ECO:0000313" key="10">
    <source>
        <dbReference type="EMBL" id="MFD2037415.1"/>
    </source>
</evidence>
<evidence type="ECO:0000256" key="6">
    <source>
        <dbReference type="HAMAP-Rule" id="MF_01659"/>
    </source>
</evidence>